<name>A0A2I2ZB76_GORGO</name>
<dbReference type="GO" id="GO:0005085">
    <property type="term" value="F:guanyl-nucleotide exchange factor activity"/>
    <property type="evidence" value="ECO:0007669"/>
    <property type="project" value="UniProtKB-KW"/>
</dbReference>
<protein>
    <submittedName>
        <fullName evidence="4">Rho guanine nucleotide exchange factor 4</fullName>
    </submittedName>
</protein>
<dbReference type="EMBL" id="CABD030015616">
    <property type="status" value="NOT_ANNOTATED_CDS"/>
    <property type="molecule type" value="Genomic_DNA"/>
</dbReference>
<reference evidence="4" key="3">
    <citation type="submission" date="2025-08" db="UniProtKB">
        <authorList>
            <consortium name="Ensembl"/>
        </authorList>
    </citation>
    <scope>IDENTIFICATION</scope>
</reference>
<proteinExistence type="predicted"/>
<dbReference type="PANTHER" id="PTHR47544">
    <property type="entry name" value="RHO GUANINE NUCLEOTIDE EXCHANGE FACTOR 4"/>
    <property type="match status" value="1"/>
</dbReference>
<dbReference type="GeneTree" id="ENSGT00940000160622"/>
<dbReference type="Ensembl" id="ENSGGOT00000052692.1">
    <property type="protein sequence ID" value="ENSGGOP00000044503.1"/>
    <property type="gene ID" value="ENSGGOG00000010538.3"/>
</dbReference>
<gene>
    <name evidence="4" type="primary">ARHGEF4</name>
</gene>
<keyword evidence="5" id="KW-1185">Reference proteome</keyword>
<dbReference type="PANTHER" id="PTHR47544:SF2">
    <property type="entry name" value="RHO GUANINE NUCLEOTIDE EXCHANGE FACTOR 4"/>
    <property type="match status" value="1"/>
</dbReference>
<keyword evidence="3" id="KW-0344">Guanine-nucleotide releasing factor</keyword>
<dbReference type="AlphaFoldDB" id="A0A2I2ZB76"/>
<evidence type="ECO:0000313" key="4">
    <source>
        <dbReference type="Ensembl" id="ENSGGOP00000044503.1"/>
    </source>
</evidence>
<evidence type="ECO:0000256" key="2">
    <source>
        <dbReference type="ARBA" id="ARBA00022490"/>
    </source>
</evidence>
<evidence type="ECO:0000256" key="1">
    <source>
        <dbReference type="ARBA" id="ARBA00004496"/>
    </source>
</evidence>
<sequence>MPWEEPAGEKPSCSHSQKAFHMEPAQKPCFTTDMATWALLCISAETVRGEAPSQPRGIPHRSPVSVDDLWLEKTQRKKLQKQAHVERRLHIGAVQKDGVKCWRKTIITSPESLNLPRRSHPLSQSAPMGLNHMGWPEHTPGTAVGRPCYLTRQKHPALPSSRPQQQVLVLAEPRRKPSTFWHSISRLAPFRK</sequence>
<reference evidence="4" key="4">
    <citation type="submission" date="2025-09" db="UniProtKB">
        <authorList>
            <consortium name="Ensembl"/>
        </authorList>
    </citation>
    <scope>IDENTIFICATION</scope>
</reference>
<reference evidence="4 5" key="2">
    <citation type="journal article" date="2012" name="Nature">
        <title>Insights into hominid evolution from the gorilla genome sequence.</title>
        <authorList>
            <person name="Scally A."/>
            <person name="Dutheil J.Y."/>
            <person name="Hillier L.W."/>
            <person name="Jordan G.E."/>
            <person name="Goodhead I."/>
            <person name="Herrero J."/>
            <person name="Hobolth A."/>
            <person name="Lappalainen T."/>
            <person name="Mailund T."/>
            <person name="Marques-Bonet T."/>
            <person name="McCarthy S."/>
            <person name="Montgomery S.H."/>
            <person name="Schwalie P.C."/>
            <person name="Tang Y.A."/>
            <person name="Ward M.C."/>
            <person name="Xue Y."/>
            <person name="Yngvadottir B."/>
            <person name="Alkan C."/>
            <person name="Andersen L.N."/>
            <person name="Ayub Q."/>
            <person name="Ball E.V."/>
            <person name="Beal K."/>
            <person name="Bradley B.J."/>
            <person name="Chen Y."/>
            <person name="Clee C.M."/>
            <person name="Fitzgerald S."/>
            <person name="Graves T.A."/>
            <person name="Gu Y."/>
            <person name="Heath P."/>
            <person name="Heger A."/>
            <person name="Karakoc E."/>
            <person name="Kolb-Kokocinski A."/>
            <person name="Laird G.K."/>
            <person name="Lunter G."/>
            <person name="Meader S."/>
            <person name="Mort M."/>
            <person name="Mullikin J.C."/>
            <person name="Munch K."/>
            <person name="O'Connor T.D."/>
            <person name="Phillips A.D."/>
            <person name="Prado-Martinez J."/>
            <person name="Rogers A.S."/>
            <person name="Sajjadian S."/>
            <person name="Schmidt D."/>
            <person name="Shaw K."/>
            <person name="Simpson J.T."/>
            <person name="Stenson P.D."/>
            <person name="Turner D.J."/>
            <person name="Vigilant L."/>
            <person name="Vilella A.J."/>
            <person name="Whitener W."/>
            <person name="Zhu B."/>
            <person name="Cooper D.N."/>
            <person name="de Jong P."/>
            <person name="Dermitzakis E.T."/>
            <person name="Eichler E.E."/>
            <person name="Flicek P."/>
            <person name="Goldman N."/>
            <person name="Mundy N.I."/>
            <person name="Ning Z."/>
            <person name="Odom D.T."/>
            <person name="Ponting C.P."/>
            <person name="Quail M.A."/>
            <person name="Ryder O.A."/>
            <person name="Searle S.M."/>
            <person name="Warren W.C."/>
            <person name="Wilson R.K."/>
            <person name="Schierup M.H."/>
            <person name="Rogers J."/>
            <person name="Tyler-Smith C."/>
            <person name="Durbin R."/>
        </authorList>
    </citation>
    <scope>NUCLEOTIDE SEQUENCE [LARGE SCALE GENOMIC DNA]</scope>
</reference>
<comment type="subcellular location">
    <subcellularLocation>
        <location evidence="1">Cytoplasm</location>
    </subcellularLocation>
</comment>
<reference evidence="5" key="1">
    <citation type="submission" date="2011-05" db="EMBL/GenBank/DDBJ databases">
        <title>Insights into the evolution of the great apes provided by the gorilla genome.</title>
        <authorList>
            <person name="Scally A."/>
        </authorList>
    </citation>
    <scope>NUCLEOTIDE SEQUENCE [LARGE SCALE GENOMIC DNA]</scope>
</reference>
<evidence type="ECO:0000256" key="3">
    <source>
        <dbReference type="ARBA" id="ARBA00022658"/>
    </source>
</evidence>
<dbReference type="GO" id="GO:0005737">
    <property type="term" value="C:cytoplasm"/>
    <property type="evidence" value="ECO:0007669"/>
    <property type="project" value="UniProtKB-SubCell"/>
</dbReference>
<evidence type="ECO:0000313" key="5">
    <source>
        <dbReference type="Proteomes" id="UP000001519"/>
    </source>
</evidence>
<dbReference type="Bgee" id="ENSGGOG00000010538">
    <property type="expression patterns" value="Expressed in frontal cortex and 6 other cell types or tissues"/>
</dbReference>
<keyword evidence="2" id="KW-0963">Cytoplasm</keyword>
<dbReference type="EMBL" id="CABD030015618">
    <property type="status" value="NOT_ANNOTATED_CDS"/>
    <property type="molecule type" value="Genomic_DNA"/>
</dbReference>
<dbReference type="EMBL" id="CABD030015619">
    <property type="status" value="NOT_ANNOTATED_CDS"/>
    <property type="molecule type" value="Genomic_DNA"/>
</dbReference>
<dbReference type="EMBL" id="CABD030015615">
    <property type="status" value="NOT_ANNOTATED_CDS"/>
    <property type="molecule type" value="Genomic_DNA"/>
</dbReference>
<dbReference type="Proteomes" id="UP000001519">
    <property type="component" value="Chromosome 2B"/>
</dbReference>
<dbReference type="EMBL" id="CABD030015617">
    <property type="status" value="NOT_ANNOTATED_CDS"/>
    <property type="molecule type" value="Genomic_DNA"/>
</dbReference>
<accession>A0A2I2ZB76</accession>
<organism evidence="4 5">
    <name type="scientific">Gorilla gorilla gorilla</name>
    <name type="common">Western lowland gorilla</name>
    <dbReference type="NCBI Taxonomy" id="9595"/>
    <lineage>
        <taxon>Eukaryota</taxon>
        <taxon>Metazoa</taxon>
        <taxon>Chordata</taxon>
        <taxon>Craniata</taxon>
        <taxon>Vertebrata</taxon>
        <taxon>Euteleostomi</taxon>
        <taxon>Mammalia</taxon>
        <taxon>Eutheria</taxon>
        <taxon>Euarchontoglires</taxon>
        <taxon>Primates</taxon>
        <taxon>Haplorrhini</taxon>
        <taxon>Catarrhini</taxon>
        <taxon>Hominidae</taxon>
        <taxon>Gorilla</taxon>
    </lineage>
</organism>